<dbReference type="Pfam" id="PF03167">
    <property type="entry name" value="UDG"/>
    <property type="match status" value="1"/>
</dbReference>
<dbReference type="NCBIfam" id="NF003589">
    <property type="entry name" value="PRK05254.1-2"/>
    <property type="match status" value="1"/>
</dbReference>
<keyword evidence="7 9" id="KW-0378">Hydrolase</keyword>
<sequence>MSSPTRHTRKIISSLCLKSLSSVTLEAVKIPDDWKLLLKDELLSPYFAEIKAHYMEALHKGEIIYPKPKDIFAAFNLTPLDSLKVVILGQDPYHGSMIINGEIIPQAMGLSFSVPNPLPPPPSLQNIYKELALSLGITPPSHGDLSAWAKQGVLLLNAILTVQANKPASHKHFGWEQFSDGVIRALSRHKEHLVFMLWGNYAKKKADLIDTRKHKLITAPHPSPLARGFVGSNVFVEANSYLKQHSQSPIDWGAF</sequence>
<keyword evidence="9" id="KW-0963">Cytoplasm</keyword>
<evidence type="ECO:0000256" key="4">
    <source>
        <dbReference type="ARBA" id="ARBA00012030"/>
    </source>
</evidence>
<dbReference type="SMART" id="SM00987">
    <property type="entry name" value="UreE_C"/>
    <property type="match status" value="1"/>
</dbReference>
<evidence type="ECO:0000256" key="10">
    <source>
        <dbReference type="PROSITE-ProRule" id="PRU10072"/>
    </source>
</evidence>
<evidence type="ECO:0000256" key="11">
    <source>
        <dbReference type="RuleBase" id="RU003780"/>
    </source>
</evidence>
<dbReference type="HAMAP" id="MF_00148">
    <property type="entry name" value="UDG"/>
    <property type="match status" value="1"/>
</dbReference>
<dbReference type="NCBIfam" id="NF003592">
    <property type="entry name" value="PRK05254.1-5"/>
    <property type="match status" value="1"/>
</dbReference>
<feature type="active site" description="Proton acceptor" evidence="9 10">
    <location>
        <position position="91"/>
    </location>
</feature>
<evidence type="ECO:0000313" key="14">
    <source>
        <dbReference type="Proteomes" id="UP000256599"/>
    </source>
</evidence>
<evidence type="ECO:0000256" key="5">
    <source>
        <dbReference type="ARBA" id="ARBA00018429"/>
    </source>
</evidence>
<evidence type="ECO:0000256" key="9">
    <source>
        <dbReference type="HAMAP-Rule" id="MF_00148"/>
    </source>
</evidence>
<keyword evidence="8 9" id="KW-0234">DNA repair</keyword>
<evidence type="ECO:0000256" key="1">
    <source>
        <dbReference type="ARBA" id="ARBA00001400"/>
    </source>
</evidence>
<dbReference type="GO" id="GO:0005737">
    <property type="term" value="C:cytoplasm"/>
    <property type="evidence" value="ECO:0007669"/>
    <property type="project" value="UniProtKB-SubCell"/>
</dbReference>
<evidence type="ECO:0000256" key="7">
    <source>
        <dbReference type="ARBA" id="ARBA00022801"/>
    </source>
</evidence>
<proteinExistence type="inferred from homology"/>
<evidence type="ECO:0000259" key="12">
    <source>
        <dbReference type="SMART" id="SM00986"/>
    </source>
</evidence>
<comment type="function">
    <text evidence="2 9 11">Excises uracil residues from the DNA which can arise as a result of misincorporation of dUMP residues by DNA polymerase or due to deamination of cytosine.</text>
</comment>
<dbReference type="PANTHER" id="PTHR11264:SF0">
    <property type="entry name" value="URACIL-DNA GLYCOSYLASE"/>
    <property type="match status" value="1"/>
</dbReference>
<comment type="subcellular location">
    <subcellularLocation>
        <location evidence="9">Cytoplasm</location>
    </subcellularLocation>
</comment>
<dbReference type="EMBL" id="NXLR01000004">
    <property type="protein sequence ID" value="RDU60242.1"/>
    <property type="molecule type" value="Genomic_DNA"/>
</dbReference>
<dbReference type="NCBIfam" id="NF003588">
    <property type="entry name" value="PRK05254.1-1"/>
    <property type="match status" value="1"/>
</dbReference>
<gene>
    <name evidence="9" type="primary">ung</name>
    <name evidence="13" type="ORF">CQA63_03235</name>
</gene>
<dbReference type="AlphaFoldDB" id="A0A3D8I516"/>
<reference evidence="13 14" key="1">
    <citation type="submission" date="2018-04" db="EMBL/GenBank/DDBJ databases">
        <title>Novel Campyloabacter and Helicobacter Species and Strains.</title>
        <authorList>
            <person name="Mannion A.J."/>
            <person name="Shen Z."/>
            <person name="Fox J.G."/>
        </authorList>
    </citation>
    <scope>NUCLEOTIDE SEQUENCE [LARGE SCALE GENOMIC DNA]</scope>
    <source>
        <strain evidence="13 14">MIT 98-6070</strain>
    </source>
</reference>
<dbReference type="InterPro" id="IPR018085">
    <property type="entry name" value="Ura-DNA_Glyclase_AS"/>
</dbReference>
<feature type="domain" description="Uracil-DNA glycosylase-like" evidence="12">
    <location>
        <begin position="76"/>
        <end position="242"/>
    </location>
</feature>
<protein>
    <recommendedName>
        <fullName evidence="5 9">Uracil-DNA glycosylase</fullName>
        <shortName evidence="9">UDG</shortName>
        <ecNumber evidence="4 9">3.2.2.27</ecNumber>
    </recommendedName>
</protein>
<dbReference type="Proteomes" id="UP000256599">
    <property type="component" value="Unassembled WGS sequence"/>
</dbReference>
<dbReference type="SMART" id="SM00986">
    <property type="entry name" value="UDG"/>
    <property type="match status" value="1"/>
</dbReference>
<dbReference type="GO" id="GO:0004844">
    <property type="term" value="F:uracil DNA N-glycosylase activity"/>
    <property type="evidence" value="ECO:0007669"/>
    <property type="project" value="UniProtKB-UniRule"/>
</dbReference>
<dbReference type="PROSITE" id="PS00130">
    <property type="entry name" value="U_DNA_GLYCOSYLASE"/>
    <property type="match status" value="1"/>
</dbReference>
<dbReference type="InterPro" id="IPR005122">
    <property type="entry name" value="Uracil-DNA_glycosylase-like"/>
</dbReference>
<name>A0A3D8I516_9HELI</name>
<organism evidence="13 14">
    <name type="scientific">Helicobacter marmotae</name>
    <dbReference type="NCBI Taxonomy" id="152490"/>
    <lineage>
        <taxon>Bacteria</taxon>
        <taxon>Pseudomonadati</taxon>
        <taxon>Campylobacterota</taxon>
        <taxon>Epsilonproteobacteria</taxon>
        <taxon>Campylobacterales</taxon>
        <taxon>Helicobacteraceae</taxon>
        <taxon>Helicobacter</taxon>
    </lineage>
</organism>
<accession>A0A3D8I516</accession>
<dbReference type="InterPro" id="IPR002043">
    <property type="entry name" value="UDG_fam1"/>
</dbReference>
<evidence type="ECO:0000256" key="3">
    <source>
        <dbReference type="ARBA" id="ARBA00008184"/>
    </source>
</evidence>
<evidence type="ECO:0000313" key="13">
    <source>
        <dbReference type="EMBL" id="RDU60242.1"/>
    </source>
</evidence>
<dbReference type="PANTHER" id="PTHR11264">
    <property type="entry name" value="URACIL-DNA GLYCOSYLASE"/>
    <property type="match status" value="1"/>
</dbReference>
<dbReference type="GO" id="GO:0097510">
    <property type="term" value="P:base-excision repair, AP site formation via deaminated base removal"/>
    <property type="evidence" value="ECO:0007669"/>
    <property type="project" value="TreeGrafter"/>
</dbReference>
<dbReference type="CDD" id="cd10027">
    <property type="entry name" value="UDG-F1-like"/>
    <property type="match status" value="1"/>
</dbReference>
<comment type="caution">
    <text evidence="13">The sequence shown here is derived from an EMBL/GenBank/DDBJ whole genome shotgun (WGS) entry which is preliminary data.</text>
</comment>
<keyword evidence="6 9" id="KW-0227">DNA damage</keyword>
<comment type="catalytic activity">
    <reaction evidence="1 9 11">
        <text>Hydrolyzes single-stranded DNA or mismatched double-stranded DNA and polynucleotides, releasing free uracil.</text>
        <dbReference type="EC" id="3.2.2.27"/>
    </reaction>
</comment>
<dbReference type="EC" id="3.2.2.27" evidence="4 9"/>
<evidence type="ECO:0000256" key="2">
    <source>
        <dbReference type="ARBA" id="ARBA00002631"/>
    </source>
</evidence>
<dbReference type="OrthoDB" id="9804372at2"/>
<evidence type="ECO:0000256" key="8">
    <source>
        <dbReference type="ARBA" id="ARBA00023204"/>
    </source>
</evidence>
<comment type="similarity">
    <text evidence="3 9 11">Belongs to the uracil-DNA glycosylase (UDG) superfamily. UNG family.</text>
</comment>
<dbReference type="InterPro" id="IPR036895">
    <property type="entry name" value="Uracil-DNA_glycosylase-like_sf"/>
</dbReference>
<dbReference type="SUPFAM" id="SSF52141">
    <property type="entry name" value="Uracil-DNA glycosylase-like"/>
    <property type="match status" value="1"/>
</dbReference>
<evidence type="ECO:0000256" key="6">
    <source>
        <dbReference type="ARBA" id="ARBA00022763"/>
    </source>
</evidence>
<dbReference type="Gene3D" id="3.40.470.10">
    <property type="entry name" value="Uracil-DNA glycosylase-like domain"/>
    <property type="match status" value="1"/>
</dbReference>
<dbReference type="NCBIfam" id="TIGR00628">
    <property type="entry name" value="ung"/>
    <property type="match status" value="1"/>
</dbReference>
<keyword evidence="14" id="KW-1185">Reference proteome</keyword>